<name>A0A6B1F995_9SYNE</name>
<dbReference type="SUPFAM" id="SSF52540">
    <property type="entry name" value="P-loop containing nucleoside triphosphate hydrolases"/>
    <property type="match status" value="1"/>
</dbReference>
<dbReference type="Gene3D" id="3.40.50.300">
    <property type="entry name" value="P-loop containing nucleotide triphosphate hydrolases"/>
    <property type="match status" value="1"/>
</dbReference>
<sequence length="361" mass="42155">MFWAEDPDRIVADVLSEVLDACKADLNKYDSDKDIDLAIYGDPKDRTRIEQHHENSLSCLEECQKIIKRLRKNEIPSTEIPVNNGKSHDFRLTRLYIDNFLFLVNFALELDETNILVGPNGCGKTSVLKALSLLQQLITRSARIDEVMSMEDLTRWQSRNEQRFELNLTLHESIYHYALVIEHDRDRRRMRIIKELLTHNDQPIFDFRDGNAQLYHDDYSQEPEYPFNWSYSGIGTLNARLDNQKLTEFKRAISKFIIVSSCPPLFQAEARREDSFLGLHMENFVRWYRHVSQKNMGGILMLFEDLREAMPGFDSIKLIESGESTRTMKIRFRGGDKGPKTMPFRLDELSDGQRLLGVFHT</sequence>
<feature type="domain" description="Endonuclease GajA/Old nuclease/RecF-like AAA" evidence="1">
    <location>
        <begin position="92"/>
        <end position="200"/>
    </location>
</feature>
<gene>
    <name evidence="2" type="ORF">F4162_07355</name>
</gene>
<dbReference type="AlphaFoldDB" id="A0A6B1F995"/>
<evidence type="ECO:0000313" key="2">
    <source>
        <dbReference type="EMBL" id="MYG38767.1"/>
    </source>
</evidence>
<proteinExistence type="predicted"/>
<organism evidence="2">
    <name type="scientific">Synechococcus sp. SB0676_bin_10</name>
    <dbReference type="NCBI Taxonomy" id="2604869"/>
    <lineage>
        <taxon>Bacteria</taxon>
        <taxon>Bacillati</taxon>
        <taxon>Cyanobacteriota</taxon>
        <taxon>Cyanophyceae</taxon>
        <taxon>Synechococcales</taxon>
        <taxon>Synechococcaceae</taxon>
        <taxon>Synechococcus</taxon>
    </lineage>
</organism>
<comment type="caution">
    <text evidence="2">The sequence shown here is derived from an EMBL/GenBank/DDBJ whole genome shotgun (WGS) entry which is preliminary data.</text>
</comment>
<protein>
    <submittedName>
        <fullName evidence="2">AAA family ATPase</fullName>
    </submittedName>
</protein>
<dbReference type="Pfam" id="PF13175">
    <property type="entry name" value="AAA_15"/>
    <property type="match status" value="1"/>
</dbReference>
<accession>A0A6B1F995</accession>
<evidence type="ECO:0000259" key="1">
    <source>
        <dbReference type="Pfam" id="PF13175"/>
    </source>
</evidence>
<reference evidence="2" key="1">
    <citation type="submission" date="2019-09" db="EMBL/GenBank/DDBJ databases">
        <title>Characterisation of the sponge microbiome using genome-centric metagenomics.</title>
        <authorList>
            <person name="Engelberts J.P."/>
            <person name="Robbins S.J."/>
            <person name="De Goeij J.M."/>
            <person name="Aranda M."/>
            <person name="Bell S.C."/>
            <person name="Webster N.S."/>
        </authorList>
    </citation>
    <scope>NUCLEOTIDE SEQUENCE</scope>
    <source>
        <strain evidence="2">SB0676_bin_10</strain>
    </source>
</reference>
<dbReference type="InterPro" id="IPR041685">
    <property type="entry name" value="AAA_GajA/Old/RecF-like"/>
</dbReference>
<dbReference type="InterPro" id="IPR027417">
    <property type="entry name" value="P-loop_NTPase"/>
</dbReference>
<dbReference type="EMBL" id="VYDO01000235">
    <property type="protein sequence ID" value="MYG38767.1"/>
    <property type="molecule type" value="Genomic_DNA"/>
</dbReference>
<dbReference type="CDD" id="cd00267">
    <property type="entry name" value="ABC_ATPase"/>
    <property type="match status" value="1"/>
</dbReference>